<evidence type="ECO:0000256" key="1">
    <source>
        <dbReference type="ARBA" id="ARBA00004123"/>
    </source>
</evidence>
<accession>A0A0N7HVA2</accession>
<dbReference type="InterPro" id="IPR047513">
    <property type="entry name" value="FOXJ1"/>
</dbReference>
<evidence type="ECO:0000256" key="6">
    <source>
        <dbReference type="ARBA" id="ARBA00023163"/>
    </source>
</evidence>
<dbReference type="InterPro" id="IPR047512">
    <property type="entry name" value="FH_FOXJ1"/>
</dbReference>
<dbReference type="GO" id="GO:0000981">
    <property type="term" value="F:DNA-binding transcription factor activity, RNA polymerase II-specific"/>
    <property type="evidence" value="ECO:0007669"/>
    <property type="project" value="TreeGrafter"/>
</dbReference>
<dbReference type="SMART" id="SM00339">
    <property type="entry name" value="FH"/>
    <property type="match status" value="1"/>
</dbReference>
<dbReference type="Gene3D" id="1.10.10.10">
    <property type="entry name" value="Winged helix-like DNA-binding domain superfamily/Winged helix DNA-binding domain"/>
    <property type="match status" value="1"/>
</dbReference>
<dbReference type="PROSITE" id="PS00657">
    <property type="entry name" value="FORK_HEAD_1"/>
    <property type="match status" value="1"/>
</dbReference>
<keyword evidence="2" id="KW-0970">Cilium biogenesis/degradation</keyword>
<feature type="domain" description="Fork-head" evidence="11">
    <location>
        <begin position="133"/>
        <end position="227"/>
    </location>
</feature>
<dbReference type="EMBL" id="KT183351">
    <property type="protein sequence ID" value="ALI93840.1"/>
    <property type="molecule type" value="mRNA"/>
</dbReference>
<dbReference type="GO" id="GO:0030030">
    <property type="term" value="P:cell projection organization"/>
    <property type="evidence" value="ECO:0007669"/>
    <property type="project" value="UniProtKB-KW"/>
</dbReference>
<dbReference type="PANTHER" id="PTHR46805:SF3">
    <property type="entry name" value="FORKHEAD BOX PROTEIN J1-B"/>
    <property type="match status" value="1"/>
</dbReference>
<evidence type="ECO:0000256" key="2">
    <source>
        <dbReference type="ARBA" id="ARBA00022794"/>
    </source>
</evidence>
<dbReference type="PRINTS" id="PR00053">
    <property type="entry name" value="FORKHEAD"/>
</dbReference>
<evidence type="ECO:0000256" key="3">
    <source>
        <dbReference type="ARBA" id="ARBA00023015"/>
    </source>
</evidence>
<dbReference type="InterPro" id="IPR036388">
    <property type="entry name" value="WH-like_DNA-bd_sf"/>
</dbReference>
<dbReference type="InterPro" id="IPR018122">
    <property type="entry name" value="TF_fork_head_CS_1"/>
</dbReference>
<dbReference type="Pfam" id="PF00250">
    <property type="entry name" value="Forkhead"/>
    <property type="match status" value="1"/>
</dbReference>
<organism evidence="12">
    <name type="scientific">Holothuria glaberrima</name>
    <name type="common">Brown rock sea cucumber</name>
    <dbReference type="NCBI Taxonomy" id="31192"/>
    <lineage>
        <taxon>Eukaryota</taxon>
        <taxon>Metazoa</taxon>
        <taxon>Echinodermata</taxon>
        <taxon>Eleutherozoa</taxon>
        <taxon>Echinozoa</taxon>
        <taxon>Holothuroidea</taxon>
        <taxon>Aspidochirotacea</taxon>
        <taxon>Aspidochirotida</taxon>
        <taxon>Holothuriidae</taxon>
        <taxon>Holothuria</taxon>
    </lineage>
</organism>
<evidence type="ECO:0000259" key="11">
    <source>
        <dbReference type="PROSITE" id="PS50039"/>
    </source>
</evidence>
<proteinExistence type="evidence at transcript level"/>
<dbReference type="CDD" id="cd20023">
    <property type="entry name" value="FH_FOXJ1"/>
    <property type="match status" value="1"/>
</dbReference>
<feature type="region of interest" description="Disordered" evidence="10">
    <location>
        <begin position="241"/>
        <end position="313"/>
    </location>
</feature>
<gene>
    <name evidence="12" type="primary">FoxJ1</name>
</gene>
<keyword evidence="6" id="KW-0804">Transcription</keyword>
<dbReference type="SUPFAM" id="SSF46785">
    <property type="entry name" value="Winged helix' DNA-binding domain"/>
    <property type="match status" value="1"/>
</dbReference>
<dbReference type="PANTHER" id="PTHR46805">
    <property type="entry name" value="FORKHEAD BOX PROTEIN J1"/>
    <property type="match status" value="1"/>
</dbReference>
<keyword evidence="7 9" id="KW-0539">Nucleus</keyword>
<dbReference type="InterPro" id="IPR036390">
    <property type="entry name" value="WH_DNA-bd_sf"/>
</dbReference>
<feature type="compositionally biased region" description="Basic residues" evidence="10">
    <location>
        <begin position="272"/>
        <end position="296"/>
    </location>
</feature>
<feature type="compositionally biased region" description="Acidic residues" evidence="10">
    <location>
        <begin position="246"/>
        <end position="255"/>
    </location>
</feature>
<evidence type="ECO:0000256" key="5">
    <source>
        <dbReference type="ARBA" id="ARBA00023159"/>
    </source>
</evidence>
<comment type="subcellular location">
    <subcellularLocation>
        <location evidence="1 9">Nucleus</location>
    </subcellularLocation>
</comment>
<sequence>MTTKVITMPILTSKDIATKFKDNWLAQNQQIHVMAPSIKQEPIVDDNLDDSLTSLNWLHNLKIMKIGQPTPPSSPTPVSMANHHPEDLPSYVQKQQLMLTNSNNRSGLQDIKPLMRTQSVPDTIDYKNNSAVKPPYSYATLIWMAMKDSKKSKITLSAIYKWITDNFKYYQTAEPSWQNSIRHNLSLNKCFQKVARKKDEPGKGGFWRIDPVHAEMLENGILKKRRVNSLPDLLSPPLKRIKIEPEDPPEIEDEVFETKPKPIVVKSSSKSSSKKHKSKSKKSKSKHSKRSKRSRRSVILEDSSTSEDDNLPSSVLNGSFQWDSIFDSEIEVDGMKVKAEAILDPNGGVQILQVLDSPPHSEGNEDLCFLQDVPLDLSIKGTHIPKPMWFEEQTRTDDLDQSQSSVIVQRIEESMEELFGITQFPPSPASSLNDNTSHPWAESREQLEDFYFEEFLNSSGYGHFQGSTMLWDQTLQQEPEK</sequence>
<evidence type="ECO:0000256" key="10">
    <source>
        <dbReference type="SAM" id="MobiDB-lite"/>
    </source>
</evidence>
<evidence type="ECO:0000313" key="12">
    <source>
        <dbReference type="EMBL" id="ALI93840.1"/>
    </source>
</evidence>
<dbReference type="InterPro" id="IPR001766">
    <property type="entry name" value="Fork_head_dom"/>
</dbReference>
<dbReference type="FunFam" id="1.10.10.10:FF:000030">
    <property type="entry name" value="Forkhead box protein K2"/>
    <property type="match status" value="1"/>
</dbReference>
<keyword evidence="5" id="KW-0010">Activator</keyword>
<dbReference type="PROSITE" id="PS50039">
    <property type="entry name" value="FORK_HEAD_3"/>
    <property type="match status" value="1"/>
</dbReference>
<dbReference type="GO" id="GO:0005634">
    <property type="term" value="C:nucleus"/>
    <property type="evidence" value="ECO:0007669"/>
    <property type="project" value="UniProtKB-SubCell"/>
</dbReference>
<keyword evidence="4 9" id="KW-0238">DNA-binding</keyword>
<dbReference type="InterPro" id="IPR030456">
    <property type="entry name" value="TF_fork_head_CS_2"/>
</dbReference>
<keyword evidence="3" id="KW-0805">Transcription regulation</keyword>
<dbReference type="PROSITE" id="PS00658">
    <property type="entry name" value="FORK_HEAD_2"/>
    <property type="match status" value="1"/>
</dbReference>
<evidence type="ECO:0000256" key="7">
    <source>
        <dbReference type="ARBA" id="ARBA00023242"/>
    </source>
</evidence>
<name>A0A0N7HVA2_HOLGL</name>
<feature type="DNA-binding region" description="Fork-head" evidence="9">
    <location>
        <begin position="133"/>
        <end position="227"/>
    </location>
</feature>
<evidence type="ECO:0000256" key="4">
    <source>
        <dbReference type="ARBA" id="ARBA00023125"/>
    </source>
</evidence>
<evidence type="ECO:0000256" key="9">
    <source>
        <dbReference type="PROSITE-ProRule" id="PRU00089"/>
    </source>
</evidence>
<reference evidence="12" key="1">
    <citation type="journal article" date="2015" name="Front. Neuroanat.">
        <title>Heterogeneous generation of new cells in the adult echinoderm nervous system.</title>
        <authorList>
            <person name="Mashanov V.S."/>
            <person name="Zueva O.R."/>
            <person name="Garcia-Arraras J.E."/>
        </authorList>
    </citation>
    <scope>NUCLEOTIDE SEQUENCE</scope>
</reference>
<dbReference type="AlphaFoldDB" id="A0A0N7HVA2"/>
<dbReference type="GO" id="GO:0000978">
    <property type="term" value="F:RNA polymerase II cis-regulatory region sequence-specific DNA binding"/>
    <property type="evidence" value="ECO:0007669"/>
    <property type="project" value="TreeGrafter"/>
</dbReference>
<comment type="similarity">
    <text evidence="8">Belongs to the FOXJ1 family.</text>
</comment>
<protein>
    <submittedName>
        <fullName evidence="12">Forkhead box protein J1</fullName>
    </submittedName>
</protein>
<evidence type="ECO:0000256" key="8">
    <source>
        <dbReference type="ARBA" id="ARBA00034770"/>
    </source>
</evidence>